<evidence type="ECO:0000313" key="2">
    <source>
        <dbReference type="EMBL" id="GGC64983.1"/>
    </source>
</evidence>
<reference evidence="2" key="1">
    <citation type="journal article" date="2014" name="Int. J. Syst. Evol. Microbiol.">
        <title>Complete genome sequence of Corynebacterium casei LMG S-19264T (=DSM 44701T), isolated from a smear-ripened cheese.</title>
        <authorList>
            <consortium name="US DOE Joint Genome Institute (JGI-PGF)"/>
            <person name="Walter F."/>
            <person name="Albersmeier A."/>
            <person name="Kalinowski J."/>
            <person name="Ruckert C."/>
        </authorList>
    </citation>
    <scope>NUCLEOTIDE SEQUENCE</scope>
    <source>
        <strain evidence="2">CGMCC 1.15478</strain>
    </source>
</reference>
<evidence type="ECO:0000313" key="3">
    <source>
        <dbReference type="Proteomes" id="UP000641514"/>
    </source>
</evidence>
<protein>
    <submittedName>
        <fullName evidence="2">Uncharacterized protein</fullName>
    </submittedName>
</protein>
<accession>A0A916XEQ2</accession>
<gene>
    <name evidence="2" type="ORF">GCM10011410_16850</name>
</gene>
<feature type="region of interest" description="Disordered" evidence="1">
    <location>
        <begin position="212"/>
        <end position="290"/>
    </location>
</feature>
<comment type="caution">
    <text evidence="2">The sequence shown here is derived from an EMBL/GenBank/DDBJ whole genome shotgun (WGS) entry which is preliminary data.</text>
</comment>
<sequence length="290" mass="31253">MRHAGAIGVLTRLFAAADEAGAVVLDGTTGGYSDLWPDLLHDHDAVDLAAMSAASVLAQRSAQLVADTARYERTARARVPEDDPMASSLSEAVRETTELERSSSDIACTLLGATEAIAAELAELFSLVEKLADPIVGGVRICDIDDVIDAARVEDYDGDCRAFLREHYIPHVEHVHSHLAMQRELTGLAVRRELGRLVAALGAYETTSPLHSVEAPQPVMSEDPGKGGSQPLVSDLQEFGDFQELPTRQEKQAESNIPVEVRAEAPLPSGEGQAHALTNRTVDFGSRRRR</sequence>
<evidence type="ECO:0000256" key="1">
    <source>
        <dbReference type="SAM" id="MobiDB-lite"/>
    </source>
</evidence>
<keyword evidence="3" id="KW-1185">Reference proteome</keyword>
<reference evidence="2" key="2">
    <citation type="submission" date="2020-09" db="EMBL/GenBank/DDBJ databases">
        <authorList>
            <person name="Sun Q."/>
            <person name="Zhou Y."/>
        </authorList>
    </citation>
    <scope>NUCLEOTIDE SEQUENCE</scope>
    <source>
        <strain evidence="2">CGMCC 1.15478</strain>
    </source>
</reference>
<proteinExistence type="predicted"/>
<dbReference type="EMBL" id="BMJH01000002">
    <property type="protein sequence ID" value="GGC64983.1"/>
    <property type="molecule type" value="Genomic_DNA"/>
</dbReference>
<organism evidence="2 3">
    <name type="scientific">Hoyosella rhizosphaerae</name>
    <dbReference type="NCBI Taxonomy" id="1755582"/>
    <lineage>
        <taxon>Bacteria</taxon>
        <taxon>Bacillati</taxon>
        <taxon>Actinomycetota</taxon>
        <taxon>Actinomycetes</taxon>
        <taxon>Mycobacteriales</taxon>
        <taxon>Hoyosellaceae</taxon>
        <taxon>Hoyosella</taxon>
    </lineage>
</organism>
<dbReference type="AlphaFoldDB" id="A0A916XEQ2"/>
<dbReference type="Proteomes" id="UP000641514">
    <property type="component" value="Unassembled WGS sequence"/>
</dbReference>
<name>A0A916XEQ2_9ACTN</name>